<feature type="region of interest" description="Disordered" evidence="12">
    <location>
        <begin position="176"/>
        <end position="209"/>
    </location>
</feature>
<dbReference type="PIRSF" id="PIRSF003095">
    <property type="entry name" value="Trigger_factor"/>
    <property type="match status" value="1"/>
</dbReference>
<gene>
    <name evidence="11" type="primary">tig</name>
    <name evidence="16" type="ORF">BECKFM1743A_GA0114220_100956</name>
    <name evidence="18" type="ORF">BECKFM1743B_GA0114221_100916</name>
    <name evidence="17" type="ORF">BECKFM1743C_GA0114222_106121</name>
</gene>
<dbReference type="InterPro" id="IPR036611">
    <property type="entry name" value="Trigger_fac_ribosome-bd_sf"/>
</dbReference>
<evidence type="ECO:0000313" key="16">
    <source>
        <dbReference type="EMBL" id="VFJ51587.1"/>
    </source>
</evidence>
<evidence type="ECO:0000313" key="18">
    <source>
        <dbReference type="EMBL" id="VFK09009.1"/>
    </source>
</evidence>
<dbReference type="GO" id="GO:0043022">
    <property type="term" value="F:ribosome binding"/>
    <property type="evidence" value="ECO:0007669"/>
    <property type="project" value="TreeGrafter"/>
</dbReference>
<dbReference type="SUPFAM" id="SSF109998">
    <property type="entry name" value="Triger factor/SurA peptide-binding domain-like"/>
    <property type="match status" value="1"/>
</dbReference>
<dbReference type="InterPro" id="IPR005215">
    <property type="entry name" value="Trig_fac"/>
</dbReference>
<comment type="domain">
    <text evidence="11">Consists of 3 domains; the N-terminus binds the ribosome, the middle domain has PPIase activity, while the C-terminus has intrinsic chaperone activity on its own.</text>
</comment>
<accession>A0A450TT00</accession>
<keyword evidence="9 11" id="KW-0131">Cell cycle</keyword>
<evidence type="ECO:0000256" key="4">
    <source>
        <dbReference type="ARBA" id="ARBA00016902"/>
    </source>
</evidence>
<keyword evidence="8 11" id="KW-0413">Isomerase</keyword>
<dbReference type="GO" id="GO:0051301">
    <property type="term" value="P:cell division"/>
    <property type="evidence" value="ECO:0007669"/>
    <property type="project" value="UniProtKB-KW"/>
</dbReference>
<dbReference type="EMBL" id="CAADFA010000612">
    <property type="protein sequence ID" value="VFJ71777.1"/>
    <property type="molecule type" value="Genomic_DNA"/>
</dbReference>
<evidence type="ECO:0000256" key="5">
    <source>
        <dbReference type="ARBA" id="ARBA00022618"/>
    </source>
</evidence>
<dbReference type="GO" id="GO:0051083">
    <property type="term" value="P:'de novo' cotranslational protein folding"/>
    <property type="evidence" value="ECO:0007669"/>
    <property type="project" value="TreeGrafter"/>
</dbReference>
<keyword evidence="6 11" id="KW-0697">Rotamase</keyword>
<evidence type="ECO:0000256" key="9">
    <source>
        <dbReference type="ARBA" id="ARBA00023306"/>
    </source>
</evidence>
<evidence type="ECO:0000313" key="17">
    <source>
        <dbReference type="EMBL" id="VFJ71777.1"/>
    </source>
</evidence>
<dbReference type="InterPro" id="IPR001179">
    <property type="entry name" value="PPIase_FKBP_dom"/>
</dbReference>
<dbReference type="GO" id="GO:0043335">
    <property type="term" value="P:protein unfolding"/>
    <property type="evidence" value="ECO:0007669"/>
    <property type="project" value="TreeGrafter"/>
</dbReference>
<dbReference type="Pfam" id="PF05697">
    <property type="entry name" value="Trigger_N"/>
    <property type="match status" value="1"/>
</dbReference>
<sequence>MHVTVDTTEGFNRRMRVEIPEDHIASVVDERLKTLIPTTVIPGFRPGKVPLKLIVHRYGTRVRNDVVRELVPETFQIAATQEKVIPANEPEFVEISADPGKGLHYTAVFEAYPDLELPAMETLKIQRPMAEVTEEDVDRMIETLRKQSRTWSVVDRPAVQGDRILIDFEGVVDPKPVEASTAEATSDSATAPGTDQEGAIPGETTAPETVKKVGVPVELGAGVMIEGFEEGLIGAKADDERTLALEYPSKYHRPELSGRPVTFTVRIRSVEEPAFPESDEEFARRFGLENGNMDTIRSAAYQDLNRKLKFALRMETNQRVIGALLGSMKTIELPPSAIEKEAIAISERKRKELKSIGIDPSNLDTNTDAAKPEARQQLTLSLLLRKLMVLSNATANTDQIRERIEDIASEYQEPKRMIAWYYEDEKRLSTIESAVLQDRIVEWVLEHASVTEEPMSFNELLNRRPTTPVPQANHQVFPTE</sequence>
<dbReference type="SUPFAM" id="SSF102735">
    <property type="entry name" value="Trigger factor ribosome-binding domain"/>
    <property type="match status" value="1"/>
</dbReference>
<comment type="catalytic activity">
    <reaction evidence="1 11">
        <text>[protein]-peptidylproline (omega=180) = [protein]-peptidylproline (omega=0)</text>
        <dbReference type="Rhea" id="RHEA:16237"/>
        <dbReference type="Rhea" id="RHEA-COMP:10747"/>
        <dbReference type="Rhea" id="RHEA-COMP:10748"/>
        <dbReference type="ChEBI" id="CHEBI:83833"/>
        <dbReference type="ChEBI" id="CHEBI:83834"/>
        <dbReference type="EC" id="5.2.1.8"/>
    </reaction>
</comment>
<feature type="compositionally biased region" description="Low complexity" evidence="12">
    <location>
        <begin position="178"/>
        <end position="191"/>
    </location>
</feature>
<name>A0A450TT00_9GAMM</name>
<comment type="similarity">
    <text evidence="2 11">Belongs to the FKBP-type PPIase family. Tig subfamily.</text>
</comment>
<dbReference type="PANTHER" id="PTHR30560:SF3">
    <property type="entry name" value="TRIGGER FACTOR-LIKE PROTEIN TIG, CHLOROPLASTIC"/>
    <property type="match status" value="1"/>
</dbReference>
<proteinExistence type="inferred from homology"/>
<evidence type="ECO:0000259" key="13">
    <source>
        <dbReference type="Pfam" id="PF00254"/>
    </source>
</evidence>
<evidence type="ECO:0000256" key="8">
    <source>
        <dbReference type="ARBA" id="ARBA00023235"/>
    </source>
</evidence>
<keyword evidence="11" id="KW-0963">Cytoplasm</keyword>
<dbReference type="PANTHER" id="PTHR30560">
    <property type="entry name" value="TRIGGER FACTOR CHAPERONE AND PEPTIDYL-PROLYL CIS/TRANS ISOMERASE"/>
    <property type="match status" value="1"/>
</dbReference>
<dbReference type="GO" id="GO:0003755">
    <property type="term" value="F:peptidyl-prolyl cis-trans isomerase activity"/>
    <property type="evidence" value="ECO:0007669"/>
    <property type="project" value="UniProtKB-UniRule"/>
</dbReference>
<evidence type="ECO:0000256" key="1">
    <source>
        <dbReference type="ARBA" id="ARBA00000971"/>
    </source>
</evidence>
<evidence type="ECO:0000256" key="6">
    <source>
        <dbReference type="ARBA" id="ARBA00023110"/>
    </source>
</evidence>
<dbReference type="SUPFAM" id="SSF54534">
    <property type="entry name" value="FKBP-like"/>
    <property type="match status" value="1"/>
</dbReference>
<feature type="compositionally biased region" description="Polar residues" evidence="12">
    <location>
        <begin position="469"/>
        <end position="480"/>
    </location>
</feature>
<dbReference type="Gene3D" id="3.30.70.1050">
    <property type="entry name" value="Trigger factor ribosome-binding domain"/>
    <property type="match status" value="1"/>
</dbReference>
<comment type="function">
    <text evidence="11">Involved in protein export. Acts as a chaperone by maintaining the newly synthesized protein in an open conformation. Functions as a peptidyl-prolyl cis-trans isomerase.</text>
</comment>
<dbReference type="InterPro" id="IPR027304">
    <property type="entry name" value="Trigger_fact/SurA_dom_sf"/>
</dbReference>
<dbReference type="InterPro" id="IPR046357">
    <property type="entry name" value="PPIase_dom_sf"/>
</dbReference>
<dbReference type="HAMAP" id="MF_00303">
    <property type="entry name" value="Trigger_factor_Tig"/>
    <property type="match status" value="1"/>
</dbReference>
<evidence type="ECO:0000256" key="7">
    <source>
        <dbReference type="ARBA" id="ARBA00023186"/>
    </source>
</evidence>
<keyword evidence="5 11" id="KW-0132">Cell division</keyword>
<evidence type="ECO:0000256" key="12">
    <source>
        <dbReference type="SAM" id="MobiDB-lite"/>
    </source>
</evidence>
<dbReference type="EMBL" id="CAADEZ010000095">
    <property type="protein sequence ID" value="VFJ51587.1"/>
    <property type="molecule type" value="Genomic_DNA"/>
</dbReference>
<dbReference type="InterPro" id="IPR037041">
    <property type="entry name" value="Trigger_fac_C_sf"/>
</dbReference>
<dbReference type="Pfam" id="PF00254">
    <property type="entry name" value="FKBP_C"/>
    <property type="match status" value="1"/>
</dbReference>
<dbReference type="InterPro" id="IPR008881">
    <property type="entry name" value="Trigger_fac_ribosome-bd_bac"/>
</dbReference>
<evidence type="ECO:0000259" key="14">
    <source>
        <dbReference type="Pfam" id="PF05697"/>
    </source>
</evidence>
<dbReference type="EMBL" id="CAADFL010000091">
    <property type="protein sequence ID" value="VFK09009.1"/>
    <property type="molecule type" value="Genomic_DNA"/>
</dbReference>
<keyword evidence="7 11" id="KW-0143">Chaperone</keyword>
<feature type="domain" description="Trigger factor ribosome-binding bacterial" evidence="14">
    <location>
        <begin position="1"/>
        <end position="144"/>
    </location>
</feature>
<dbReference type="AlphaFoldDB" id="A0A450TT00"/>
<feature type="region of interest" description="Disordered" evidence="12">
    <location>
        <begin position="459"/>
        <end position="480"/>
    </location>
</feature>
<evidence type="ECO:0000256" key="2">
    <source>
        <dbReference type="ARBA" id="ARBA00005464"/>
    </source>
</evidence>
<evidence type="ECO:0000259" key="15">
    <source>
        <dbReference type="Pfam" id="PF05698"/>
    </source>
</evidence>
<dbReference type="GO" id="GO:0044183">
    <property type="term" value="F:protein folding chaperone"/>
    <property type="evidence" value="ECO:0007669"/>
    <property type="project" value="TreeGrafter"/>
</dbReference>
<feature type="domain" description="Trigger factor C-terminal" evidence="15">
    <location>
        <begin position="295"/>
        <end position="446"/>
    </location>
</feature>
<evidence type="ECO:0000256" key="11">
    <source>
        <dbReference type="HAMAP-Rule" id="MF_00303"/>
    </source>
</evidence>
<dbReference type="EC" id="5.2.1.8" evidence="3 11"/>
<dbReference type="InterPro" id="IPR008880">
    <property type="entry name" value="Trigger_fac_C"/>
</dbReference>
<evidence type="ECO:0000256" key="3">
    <source>
        <dbReference type="ARBA" id="ARBA00013194"/>
    </source>
</evidence>
<dbReference type="GO" id="GO:0015031">
    <property type="term" value="P:protein transport"/>
    <property type="evidence" value="ECO:0007669"/>
    <property type="project" value="UniProtKB-UniRule"/>
</dbReference>
<comment type="subcellular location">
    <subcellularLocation>
        <location evidence="11">Cytoplasm</location>
    </subcellularLocation>
    <text evidence="11">About half TF is bound to the ribosome near the polypeptide exit tunnel while the other half is free in the cytoplasm.</text>
</comment>
<dbReference type="GO" id="GO:0005737">
    <property type="term" value="C:cytoplasm"/>
    <property type="evidence" value="ECO:0007669"/>
    <property type="project" value="UniProtKB-SubCell"/>
</dbReference>
<dbReference type="Gene3D" id="3.10.50.40">
    <property type="match status" value="1"/>
</dbReference>
<protein>
    <recommendedName>
        <fullName evidence="4 11">Trigger factor</fullName>
        <shortName evidence="11">TF</shortName>
        <ecNumber evidence="3 11">5.2.1.8</ecNumber>
    </recommendedName>
    <alternativeName>
        <fullName evidence="10 11">PPIase</fullName>
    </alternativeName>
</protein>
<dbReference type="Gene3D" id="1.10.3120.10">
    <property type="entry name" value="Trigger factor, C-terminal domain"/>
    <property type="match status" value="1"/>
</dbReference>
<organism evidence="17">
    <name type="scientific">Candidatus Kentrum sp. FM</name>
    <dbReference type="NCBI Taxonomy" id="2126340"/>
    <lineage>
        <taxon>Bacteria</taxon>
        <taxon>Pseudomonadati</taxon>
        <taxon>Pseudomonadota</taxon>
        <taxon>Gammaproteobacteria</taxon>
        <taxon>Candidatus Kentrum</taxon>
    </lineage>
</organism>
<dbReference type="Pfam" id="PF05698">
    <property type="entry name" value="Trigger_C"/>
    <property type="match status" value="1"/>
</dbReference>
<feature type="domain" description="PPIase FKBP-type" evidence="13">
    <location>
        <begin position="211"/>
        <end position="265"/>
    </location>
</feature>
<reference evidence="17" key="1">
    <citation type="submission" date="2019-02" db="EMBL/GenBank/DDBJ databases">
        <authorList>
            <person name="Gruber-Vodicka R. H."/>
            <person name="Seah K. B. B."/>
        </authorList>
    </citation>
    <scope>NUCLEOTIDE SEQUENCE</scope>
    <source>
        <strain evidence="16">BECK_BZ163</strain>
        <strain evidence="18">BECK_BZ164</strain>
        <strain evidence="17">BECK_BZ165</strain>
    </source>
</reference>
<evidence type="ECO:0000256" key="10">
    <source>
        <dbReference type="ARBA" id="ARBA00029986"/>
    </source>
</evidence>